<evidence type="ECO:0000313" key="6">
    <source>
        <dbReference type="EMBL" id="GEP59177.1"/>
    </source>
</evidence>
<dbReference type="PANTHER" id="PTHR30024:SF47">
    <property type="entry name" value="TAURINE-BINDING PERIPLASMIC PROTEIN"/>
    <property type="match status" value="1"/>
</dbReference>
<reference evidence="6 7" key="1">
    <citation type="submission" date="2019-07" db="EMBL/GenBank/DDBJ databases">
        <title>Whole genome shotgun sequence of Reyranella soli NBRC 108950.</title>
        <authorList>
            <person name="Hosoyama A."/>
            <person name="Uohara A."/>
            <person name="Ohji S."/>
            <person name="Ichikawa N."/>
        </authorList>
    </citation>
    <scope>NUCLEOTIDE SEQUENCE [LARGE SCALE GENOMIC DNA]</scope>
    <source>
        <strain evidence="6 7">NBRC 108950</strain>
    </source>
</reference>
<evidence type="ECO:0000256" key="2">
    <source>
        <dbReference type="ARBA" id="ARBA00010742"/>
    </source>
</evidence>
<feature type="signal peptide" evidence="4">
    <location>
        <begin position="1"/>
        <end position="22"/>
    </location>
</feature>
<evidence type="ECO:0000259" key="5">
    <source>
        <dbReference type="Pfam" id="PF09084"/>
    </source>
</evidence>
<sequence length="336" mass="35911">MRNRFIGGVLALGLVVPATAGAQEKATVGYYPGALISMPALVASEQKFFEKNGLNVELVPVASGPAMTSAVASGSVTFVNNSWDNLILAVDKGLPVRAVTGSTVKVPFALIVRKGVPLPDLAKGYPAVIKDLLGKNWGVLAMGVSVHFMAQTILTDAGYKASEVTFLAVGLPNTARPALQRGAVDTYLGGEPLPSIMAATGEGTVVVDLSKNQGPKVFHDLGYNGWWASTSTLKDRPEVVARFTKSLEDSYCWFSKPENLDQVVALMQKYVKVPDLSEDAFKTMVKGLLPTFGPEITSYTIDTWAKLLIDNKQLAAARTRKDVVADTAKESFRCAN</sequence>
<dbReference type="GO" id="GO:0042597">
    <property type="term" value="C:periplasmic space"/>
    <property type="evidence" value="ECO:0007669"/>
    <property type="project" value="UniProtKB-SubCell"/>
</dbReference>
<dbReference type="PANTHER" id="PTHR30024">
    <property type="entry name" value="ALIPHATIC SULFONATES-BINDING PROTEIN-RELATED"/>
    <property type="match status" value="1"/>
</dbReference>
<dbReference type="Pfam" id="PF09084">
    <property type="entry name" value="NMT1"/>
    <property type="match status" value="1"/>
</dbReference>
<evidence type="ECO:0000256" key="1">
    <source>
        <dbReference type="ARBA" id="ARBA00004418"/>
    </source>
</evidence>
<proteinExistence type="inferred from homology"/>
<dbReference type="OrthoDB" id="7299542at2"/>
<dbReference type="Proteomes" id="UP000321058">
    <property type="component" value="Unassembled WGS sequence"/>
</dbReference>
<comment type="subcellular location">
    <subcellularLocation>
        <location evidence="1">Periplasm</location>
    </subcellularLocation>
</comment>
<evidence type="ECO:0000313" key="7">
    <source>
        <dbReference type="Proteomes" id="UP000321058"/>
    </source>
</evidence>
<gene>
    <name evidence="6" type="ORF">RSO01_63430</name>
</gene>
<dbReference type="EMBL" id="BKAJ01000121">
    <property type="protein sequence ID" value="GEP59177.1"/>
    <property type="molecule type" value="Genomic_DNA"/>
</dbReference>
<dbReference type="RefSeq" id="WP_147154537.1">
    <property type="nucleotide sequence ID" value="NZ_BKAJ01000121.1"/>
</dbReference>
<organism evidence="6 7">
    <name type="scientific">Reyranella soli</name>
    <dbReference type="NCBI Taxonomy" id="1230389"/>
    <lineage>
        <taxon>Bacteria</taxon>
        <taxon>Pseudomonadati</taxon>
        <taxon>Pseudomonadota</taxon>
        <taxon>Alphaproteobacteria</taxon>
        <taxon>Hyphomicrobiales</taxon>
        <taxon>Reyranellaceae</taxon>
        <taxon>Reyranella</taxon>
    </lineage>
</organism>
<evidence type="ECO:0000256" key="3">
    <source>
        <dbReference type="ARBA" id="ARBA00022729"/>
    </source>
</evidence>
<comment type="caution">
    <text evidence="6">The sequence shown here is derived from an EMBL/GenBank/DDBJ whole genome shotgun (WGS) entry which is preliminary data.</text>
</comment>
<dbReference type="Gene3D" id="3.40.190.10">
    <property type="entry name" value="Periplasmic binding protein-like II"/>
    <property type="match status" value="2"/>
</dbReference>
<keyword evidence="7" id="KW-1185">Reference proteome</keyword>
<keyword evidence="3 4" id="KW-0732">Signal</keyword>
<evidence type="ECO:0000256" key="4">
    <source>
        <dbReference type="SAM" id="SignalP"/>
    </source>
</evidence>
<protein>
    <recommendedName>
        <fullName evidence="5">SsuA/THI5-like domain-containing protein</fullName>
    </recommendedName>
</protein>
<dbReference type="AlphaFoldDB" id="A0A512NJQ2"/>
<dbReference type="InterPro" id="IPR015168">
    <property type="entry name" value="SsuA/THI5"/>
</dbReference>
<dbReference type="SUPFAM" id="SSF53850">
    <property type="entry name" value="Periplasmic binding protein-like II"/>
    <property type="match status" value="1"/>
</dbReference>
<name>A0A512NJQ2_9HYPH</name>
<dbReference type="GO" id="GO:0042918">
    <property type="term" value="P:alkanesulfonate transmembrane transport"/>
    <property type="evidence" value="ECO:0007669"/>
    <property type="project" value="TreeGrafter"/>
</dbReference>
<feature type="domain" description="SsuA/THI5-like" evidence="5">
    <location>
        <begin position="38"/>
        <end position="254"/>
    </location>
</feature>
<feature type="chain" id="PRO_5021904987" description="SsuA/THI5-like domain-containing protein" evidence="4">
    <location>
        <begin position="23"/>
        <end position="336"/>
    </location>
</feature>
<comment type="similarity">
    <text evidence="2">Belongs to the bacterial solute-binding protein SsuA/TauA family.</text>
</comment>
<accession>A0A512NJQ2</accession>